<comment type="similarity">
    <text evidence="3">Belongs to the Nudix hydrolase family.</text>
</comment>
<name>A0A0E1XE25_9HYPH</name>
<dbReference type="AlphaFoldDB" id="A0A0E1XE25"/>
<dbReference type="Pfam" id="PF00293">
    <property type="entry name" value="NUDIX"/>
    <property type="match status" value="1"/>
</dbReference>
<proteinExistence type="inferred from homology"/>
<comment type="cofactor">
    <cofactor evidence="1">
        <name>Mg(2+)</name>
        <dbReference type="ChEBI" id="CHEBI:18420"/>
    </cofactor>
</comment>
<dbReference type="Gene3D" id="3.90.79.10">
    <property type="entry name" value="Nucleoside Triphosphate Pyrophosphohydrolase"/>
    <property type="match status" value="1"/>
</dbReference>
<evidence type="ECO:0000259" key="4">
    <source>
        <dbReference type="PROSITE" id="PS51462"/>
    </source>
</evidence>
<dbReference type="PRINTS" id="PR00502">
    <property type="entry name" value="NUDIXFAMILY"/>
</dbReference>
<dbReference type="InterPro" id="IPR000086">
    <property type="entry name" value="NUDIX_hydrolase_dom"/>
</dbReference>
<evidence type="ECO:0000313" key="5">
    <source>
        <dbReference type="EMBL" id="EEZ31592.1"/>
    </source>
</evidence>
<feature type="domain" description="Nudix hydrolase" evidence="4">
    <location>
        <begin position="11"/>
        <end position="153"/>
    </location>
</feature>
<dbReference type="PROSITE" id="PS51462">
    <property type="entry name" value="NUDIX"/>
    <property type="match status" value="1"/>
</dbReference>
<dbReference type="InterPro" id="IPR020084">
    <property type="entry name" value="NUDIX_hydrolase_CS"/>
</dbReference>
<dbReference type="SUPFAM" id="SSF55811">
    <property type="entry name" value="Nudix"/>
    <property type="match status" value="1"/>
</dbReference>
<evidence type="ECO:0000256" key="2">
    <source>
        <dbReference type="ARBA" id="ARBA00022801"/>
    </source>
</evidence>
<evidence type="ECO:0000256" key="1">
    <source>
        <dbReference type="ARBA" id="ARBA00001946"/>
    </source>
</evidence>
<dbReference type="InterPro" id="IPR015797">
    <property type="entry name" value="NUDIX_hydrolase-like_dom_sf"/>
</dbReference>
<organism evidence="5">
    <name type="scientific">Brucella pinnipedialis M292/94/1</name>
    <dbReference type="NCBI Taxonomy" id="520462"/>
    <lineage>
        <taxon>Bacteria</taxon>
        <taxon>Pseudomonadati</taxon>
        <taxon>Pseudomonadota</taxon>
        <taxon>Alphaproteobacteria</taxon>
        <taxon>Hyphomicrobiales</taxon>
        <taxon>Brucellaceae</taxon>
        <taxon>Brucella/Ochrobactrum group</taxon>
        <taxon>Brucella</taxon>
    </lineage>
</organism>
<protein>
    <submittedName>
        <fullName evidence="5">NUDIX hydrolase</fullName>
    </submittedName>
</protein>
<dbReference type="Proteomes" id="UP000004659">
    <property type="component" value="Unassembled WGS sequence"/>
</dbReference>
<dbReference type="GO" id="GO:0016787">
    <property type="term" value="F:hydrolase activity"/>
    <property type="evidence" value="ECO:0007669"/>
    <property type="project" value="UniProtKB-KW"/>
</dbReference>
<dbReference type="EMBL" id="EQ999546">
    <property type="protein sequence ID" value="EEZ31592.1"/>
    <property type="molecule type" value="Genomic_DNA"/>
</dbReference>
<accession>A0A0E1XE25</accession>
<gene>
    <name evidence="5" type="ORF">BALG_01712</name>
</gene>
<reference evidence="5" key="1">
    <citation type="submission" date="2009-01" db="EMBL/GenBank/DDBJ databases">
        <title>The Genome Sequence of Brucella pinnipedialis M292/94/1.</title>
        <authorList>
            <consortium name="The Broad Institute Genome Sequencing Platform"/>
            <person name="Ward D."/>
            <person name="Young S.K."/>
            <person name="Kodira C.D."/>
            <person name="Zeng Q."/>
            <person name="Koehrsen M."/>
            <person name="Alvarado L."/>
            <person name="Berlin A."/>
            <person name="Borenstein D."/>
            <person name="Chen Z."/>
            <person name="Engels R."/>
            <person name="Freedman E."/>
            <person name="Gellesch M."/>
            <person name="Goldberg J."/>
            <person name="Griggs A."/>
            <person name="Gujja S."/>
            <person name="Heiman D."/>
            <person name="Hepburn T."/>
            <person name="Howarth C."/>
            <person name="Jen D."/>
            <person name="Larson L."/>
            <person name="Lewis B."/>
            <person name="Mehta T."/>
            <person name="Park D."/>
            <person name="Pearson M."/>
            <person name="Roberts A."/>
            <person name="Saif S."/>
            <person name="Shea T."/>
            <person name="Shenoy N."/>
            <person name="Sisk P."/>
            <person name="Stolte C."/>
            <person name="Sykes S."/>
            <person name="Walk T."/>
            <person name="White J."/>
            <person name="Yandava C."/>
            <person name="Whatmore A.M."/>
            <person name="Perrett L.L."/>
            <person name="O'Callaghan D."/>
            <person name="Nusbaum C."/>
            <person name="Galagan J."/>
            <person name="Birren B."/>
        </authorList>
    </citation>
    <scope>NUCLEOTIDE SEQUENCE [LARGE SCALE GENOMIC DNA]</scope>
    <source>
        <strain evidence="5">M292/94/1</strain>
    </source>
</reference>
<dbReference type="HOGENOM" id="CLU_116638_1_0_5"/>
<sequence>MPLRKQSMTPPARPIDKVLIYATLRERLLVFAEPDSPQMPLQVPGGTVDPGEDVHLAAYREFEEETGIKVRDGMAHLETVDYAFPDEQGTELHRRHCFHLRLRDEQPETWDHYEMSPCDGGAPILFRLFWLDRQAAQARLGFEMAKSLDKISF</sequence>
<keyword evidence="2 3" id="KW-0378">Hydrolase</keyword>
<dbReference type="PROSITE" id="PS00893">
    <property type="entry name" value="NUDIX_BOX"/>
    <property type="match status" value="1"/>
</dbReference>
<dbReference type="InterPro" id="IPR020476">
    <property type="entry name" value="Nudix_hydrolase"/>
</dbReference>
<evidence type="ECO:0000256" key="3">
    <source>
        <dbReference type="RuleBase" id="RU003476"/>
    </source>
</evidence>
<dbReference type="CDD" id="cd04663">
    <property type="entry name" value="NUDIX_Hydrolase"/>
    <property type="match status" value="1"/>
</dbReference>